<evidence type="ECO:0000313" key="3">
    <source>
        <dbReference type="EMBL" id="SIS10421.1"/>
    </source>
</evidence>
<dbReference type="Proteomes" id="UP000185936">
    <property type="component" value="Unassembled WGS sequence"/>
</dbReference>
<dbReference type="GO" id="GO:0016757">
    <property type="term" value="F:glycosyltransferase activity"/>
    <property type="evidence" value="ECO:0007669"/>
    <property type="project" value="InterPro"/>
</dbReference>
<dbReference type="Pfam" id="PF00534">
    <property type="entry name" value="Glycos_transf_1"/>
    <property type="match status" value="1"/>
</dbReference>
<dbReference type="STRING" id="308853.SAMN05421752_11164"/>
<dbReference type="SUPFAM" id="SSF53756">
    <property type="entry name" value="UDP-Glycosyltransferase/glycogen phosphorylase"/>
    <property type="match status" value="1"/>
</dbReference>
<dbReference type="AlphaFoldDB" id="A0A1N7GCX2"/>
<gene>
    <name evidence="3" type="ORF">SAMN05421752_11164</name>
</gene>
<dbReference type="InterPro" id="IPR001296">
    <property type="entry name" value="Glyco_trans_1"/>
</dbReference>
<evidence type="ECO:0000259" key="2">
    <source>
        <dbReference type="Pfam" id="PF13439"/>
    </source>
</evidence>
<keyword evidence="4" id="KW-1185">Reference proteome</keyword>
<dbReference type="InterPro" id="IPR028098">
    <property type="entry name" value="Glyco_trans_4-like_N"/>
</dbReference>
<keyword evidence="3" id="KW-0808">Transferase</keyword>
<dbReference type="PANTHER" id="PTHR12526">
    <property type="entry name" value="GLYCOSYLTRANSFERASE"/>
    <property type="match status" value="1"/>
</dbReference>
<feature type="domain" description="Glycosyltransferase subfamily 4-like N-terminal" evidence="2">
    <location>
        <begin position="21"/>
        <end position="172"/>
    </location>
</feature>
<reference evidence="4" key="1">
    <citation type="submission" date="2017-01" db="EMBL/GenBank/DDBJ databases">
        <authorList>
            <person name="Varghese N."/>
            <person name="Submissions S."/>
        </authorList>
    </citation>
    <scope>NUCLEOTIDE SEQUENCE [LARGE SCALE GENOMIC DNA]</scope>
    <source>
        <strain evidence="4">type strain: HArc-</strain>
    </source>
</reference>
<dbReference type="OrthoDB" id="132546at2157"/>
<dbReference type="EMBL" id="FTNR01000011">
    <property type="protein sequence ID" value="SIS10421.1"/>
    <property type="molecule type" value="Genomic_DNA"/>
</dbReference>
<feature type="domain" description="Glycosyl transferase family 1" evidence="1">
    <location>
        <begin position="189"/>
        <end position="346"/>
    </location>
</feature>
<sequence>MAISYPSSSRICLFVYSFTGGGAEKMMVNVANELHAREYQVELVLVDATGPYKSLVDPEIDVSEIGGSNTIEIQYNLWKYLRNNETDVLLSTMEIPNIVSVVATRPLSIPVVLRIANINSMKERHGKYQLIPILKRLTYSYAESIVTISDGVAHDLAGITDIDETRMRTIYNSAFDPEIPENSREPVDHEWLNDDDKNVVIGVGSLKPQKDFSTLLDAIHQIENDNSHLIILGKGDLKQDLVQQANELGIRDRISFPGFVDNPYAYMAKADVFALSSAWEGFGNVIVEAMACETPVVCTDCPGGPAEILDDGTYGPLVPVGDDAAMAEAIQEMLDDPTDTEPLVSRAQDFTIEKIVDQYEEELLSVAKD</sequence>
<name>A0A1N7GCX2_9EURY</name>
<organism evidence="3 4">
    <name type="scientific">Natronorubrum thiooxidans</name>
    <dbReference type="NCBI Taxonomy" id="308853"/>
    <lineage>
        <taxon>Archaea</taxon>
        <taxon>Methanobacteriati</taxon>
        <taxon>Methanobacteriota</taxon>
        <taxon>Stenosarchaea group</taxon>
        <taxon>Halobacteria</taxon>
        <taxon>Halobacteriales</taxon>
        <taxon>Natrialbaceae</taxon>
        <taxon>Natronorubrum</taxon>
    </lineage>
</organism>
<dbReference type="Pfam" id="PF13439">
    <property type="entry name" value="Glyco_transf_4"/>
    <property type="match status" value="1"/>
</dbReference>
<dbReference type="Gene3D" id="3.40.50.2000">
    <property type="entry name" value="Glycogen Phosphorylase B"/>
    <property type="match status" value="2"/>
</dbReference>
<proteinExistence type="predicted"/>
<dbReference type="RefSeq" id="WP_076609951.1">
    <property type="nucleotide sequence ID" value="NZ_FTNR01000011.1"/>
</dbReference>
<protein>
    <submittedName>
        <fullName evidence="3">Glycosyltransferase involved in cell wall bisynthesis</fullName>
    </submittedName>
</protein>
<evidence type="ECO:0000313" key="4">
    <source>
        <dbReference type="Proteomes" id="UP000185936"/>
    </source>
</evidence>
<evidence type="ECO:0000259" key="1">
    <source>
        <dbReference type="Pfam" id="PF00534"/>
    </source>
</evidence>
<dbReference type="CDD" id="cd03811">
    <property type="entry name" value="GT4_GT28_WabH-like"/>
    <property type="match status" value="1"/>
</dbReference>
<accession>A0A1N7GCX2</accession>